<dbReference type="InterPro" id="IPR009057">
    <property type="entry name" value="Homeodomain-like_sf"/>
</dbReference>
<name>A0ABU0YH63_9PROT</name>
<dbReference type="Gene3D" id="1.10.357.10">
    <property type="entry name" value="Tetracycline Repressor, domain 2"/>
    <property type="match status" value="1"/>
</dbReference>
<reference evidence="5" key="1">
    <citation type="submission" date="2023-08" db="EMBL/GenBank/DDBJ databases">
        <title>Rhodospirillaceae gen. nov., a novel taxon isolated from the Yangtze River Yuezi River estuary sludge.</title>
        <authorList>
            <person name="Ruan L."/>
        </authorList>
    </citation>
    <scope>NUCLEOTIDE SEQUENCE [LARGE SCALE GENOMIC DNA]</scope>
    <source>
        <strain evidence="5">R-7</strain>
    </source>
</reference>
<dbReference type="InterPro" id="IPR050109">
    <property type="entry name" value="HTH-type_TetR-like_transc_reg"/>
</dbReference>
<dbReference type="PANTHER" id="PTHR30055:SF200">
    <property type="entry name" value="HTH-TYPE TRANSCRIPTIONAL REPRESSOR BDCR"/>
    <property type="match status" value="1"/>
</dbReference>
<organism evidence="4 5">
    <name type="scientific">Dongia sedimenti</name>
    <dbReference type="NCBI Taxonomy" id="3064282"/>
    <lineage>
        <taxon>Bacteria</taxon>
        <taxon>Pseudomonadati</taxon>
        <taxon>Pseudomonadota</taxon>
        <taxon>Alphaproteobacteria</taxon>
        <taxon>Rhodospirillales</taxon>
        <taxon>Dongiaceae</taxon>
        <taxon>Dongia</taxon>
    </lineage>
</organism>
<protein>
    <submittedName>
        <fullName evidence="4">TetR/AcrR family transcriptional regulator</fullName>
    </submittedName>
</protein>
<dbReference type="SUPFAM" id="SSF48498">
    <property type="entry name" value="Tetracyclin repressor-like, C-terminal domain"/>
    <property type="match status" value="1"/>
</dbReference>
<evidence type="ECO:0000256" key="1">
    <source>
        <dbReference type="ARBA" id="ARBA00023125"/>
    </source>
</evidence>
<evidence type="ECO:0000313" key="4">
    <source>
        <dbReference type="EMBL" id="MDQ7247054.1"/>
    </source>
</evidence>
<accession>A0ABU0YH63</accession>
<dbReference type="SUPFAM" id="SSF46689">
    <property type="entry name" value="Homeodomain-like"/>
    <property type="match status" value="1"/>
</dbReference>
<dbReference type="Proteomes" id="UP001230156">
    <property type="component" value="Unassembled WGS sequence"/>
</dbReference>
<evidence type="ECO:0000259" key="3">
    <source>
        <dbReference type="PROSITE" id="PS50977"/>
    </source>
</evidence>
<feature type="DNA-binding region" description="H-T-H motif" evidence="2">
    <location>
        <begin position="29"/>
        <end position="48"/>
    </location>
</feature>
<dbReference type="RefSeq" id="WP_379954464.1">
    <property type="nucleotide sequence ID" value="NZ_JAUYVI010000002.1"/>
</dbReference>
<gene>
    <name evidence="4" type="ORF">Q8A70_05230</name>
</gene>
<keyword evidence="1 2" id="KW-0238">DNA-binding</keyword>
<dbReference type="InterPro" id="IPR036271">
    <property type="entry name" value="Tet_transcr_reg_TetR-rel_C_sf"/>
</dbReference>
<evidence type="ECO:0000256" key="2">
    <source>
        <dbReference type="PROSITE-ProRule" id="PRU00335"/>
    </source>
</evidence>
<dbReference type="PRINTS" id="PR00455">
    <property type="entry name" value="HTHTETR"/>
</dbReference>
<dbReference type="PANTHER" id="PTHR30055">
    <property type="entry name" value="HTH-TYPE TRANSCRIPTIONAL REGULATOR RUTR"/>
    <property type="match status" value="1"/>
</dbReference>
<dbReference type="InterPro" id="IPR001647">
    <property type="entry name" value="HTH_TetR"/>
</dbReference>
<comment type="caution">
    <text evidence="4">The sequence shown here is derived from an EMBL/GenBank/DDBJ whole genome shotgun (WGS) entry which is preliminary data.</text>
</comment>
<proteinExistence type="predicted"/>
<dbReference type="Pfam" id="PF00440">
    <property type="entry name" value="TetR_N"/>
    <property type="match status" value="1"/>
</dbReference>
<dbReference type="PROSITE" id="PS50977">
    <property type="entry name" value="HTH_TETR_2"/>
    <property type="match status" value="1"/>
</dbReference>
<keyword evidence="5" id="KW-1185">Reference proteome</keyword>
<feature type="domain" description="HTH tetR-type" evidence="3">
    <location>
        <begin position="6"/>
        <end position="66"/>
    </location>
</feature>
<evidence type="ECO:0000313" key="5">
    <source>
        <dbReference type="Proteomes" id="UP001230156"/>
    </source>
</evidence>
<sequence>MESRPVPPRTRILTAACDLFYHHGIHAVSMDAIAEAASTNKMTVYRHFPSKDVLVAEYLRQLAQEADAHWDEVAKACAGDPQQEIRIWLGQVSECVTSAGERGCPLANAAVELPEKAHPAHAVIEEFKNGHRLRLVKLFQDAQLRDPEGLADEVFLLIEGARINIQSLGVEGPASRLVRMIEVLIDSHRQPEAR</sequence>
<dbReference type="EMBL" id="JAUYVI010000002">
    <property type="protein sequence ID" value="MDQ7247054.1"/>
    <property type="molecule type" value="Genomic_DNA"/>
</dbReference>